<protein>
    <submittedName>
        <fullName evidence="2">Uncharacterized protein</fullName>
    </submittedName>
</protein>
<evidence type="ECO:0000256" key="1">
    <source>
        <dbReference type="SAM" id="MobiDB-lite"/>
    </source>
</evidence>
<gene>
    <name evidence="2" type="ORF">MP_TR7908_c8_g1_i1_g.24216</name>
</gene>
<proteinExistence type="predicted"/>
<organism evidence="2">
    <name type="scientific">Noccaea caerulescens</name>
    <name type="common">Alpine penny-cress</name>
    <name type="synonym">Thlaspi caerulescens</name>
    <dbReference type="NCBI Taxonomy" id="107243"/>
    <lineage>
        <taxon>Eukaryota</taxon>
        <taxon>Viridiplantae</taxon>
        <taxon>Streptophyta</taxon>
        <taxon>Embryophyta</taxon>
        <taxon>Tracheophyta</taxon>
        <taxon>Spermatophyta</taxon>
        <taxon>Magnoliopsida</taxon>
        <taxon>eudicotyledons</taxon>
        <taxon>Gunneridae</taxon>
        <taxon>Pentapetalae</taxon>
        <taxon>rosids</taxon>
        <taxon>malvids</taxon>
        <taxon>Brassicales</taxon>
        <taxon>Brassicaceae</taxon>
        <taxon>Coluteocarpeae</taxon>
        <taxon>Noccaea</taxon>
    </lineage>
</organism>
<sequence>MRGIWSLSSLSRPQLRSTTRNSNGILVNNWTKTKKLKRLVLHLTSICGLKVKTAQKCTTEKPPENPLLTDSSSTAPERSTMSRLDLSNPTPFTITVAAATVTNILSELLRPLFRSSSPSLVTFHFLNFLVIDMVLVFHMF</sequence>
<dbReference type="AlphaFoldDB" id="A0A1J3JX74"/>
<name>A0A1J3JX74_NOCCA</name>
<reference evidence="2" key="1">
    <citation type="submission" date="2016-07" db="EMBL/GenBank/DDBJ databases">
        <title>De novo transcriptome assembly of four accessions of the metal hyperaccumulator plant Noccaea caerulescens.</title>
        <authorList>
            <person name="Blande D."/>
            <person name="Halimaa P."/>
            <person name="Tervahauta A.I."/>
            <person name="Aarts M.G."/>
            <person name="Karenlampi S.O."/>
        </authorList>
    </citation>
    <scope>NUCLEOTIDE SEQUENCE</scope>
</reference>
<evidence type="ECO:0000313" key="2">
    <source>
        <dbReference type="EMBL" id="JAU97135.1"/>
    </source>
</evidence>
<dbReference type="EMBL" id="GEVM01008803">
    <property type="protein sequence ID" value="JAU97135.1"/>
    <property type="molecule type" value="Transcribed_RNA"/>
</dbReference>
<feature type="region of interest" description="Disordered" evidence="1">
    <location>
        <begin position="58"/>
        <end position="86"/>
    </location>
</feature>
<accession>A0A1J3JX74</accession>
<feature type="compositionally biased region" description="Polar residues" evidence="1">
    <location>
        <begin position="68"/>
        <end position="86"/>
    </location>
</feature>